<proteinExistence type="predicted"/>
<gene>
    <name evidence="1" type="ORF">L6164_003866</name>
</gene>
<evidence type="ECO:0000313" key="2">
    <source>
        <dbReference type="Proteomes" id="UP000828941"/>
    </source>
</evidence>
<comment type="caution">
    <text evidence="1">The sequence shown here is derived from an EMBL/GenBank/DDBJ whole genome shotgun (WGS) entry which is preliminary data.</text>
</comment>
<reference evidence="1 2" key="1">
    <citation type="journal article" date="2022" name="DNA Res.">
        <title>Chromosomal-level genome assembly of the orchid tree Bauhinia variegata (Leguminosae; Cercidoideae) supports the allotetraploid origin hypothesis of Bauhinia.</title>
        <authorList>
            <person name="Zhong Y."/>
            <person name="Chen Y."/>
            <person name="Zheng D."/>
            <person name="Pang J."/>
            <person name="Liu Y."/>
            <person name="Luo S."/>
            <person name="Meng S."/>
            <person name="Qian L."/>
            <person name="Wei D."/>
            <person name="Dai S."/>
            <person name="Zhou R."/>
        </authorList>
    </citation>
    <scope>NUCLEOTIDE SEQUENCE [LARGE SCALE GENOMIC DNA]</scope>
    <source>
        <strain evidence="1">BV-YZ2020</strain>
    </source>
</reference>
<dbReference type="EMBL" id="CM039427">
    <property type="protein sequence ID" value="KAI4355052.1"/>
    <property type="molecule type" value="Genomic_DNA"/>
</dbReference>
<protein>
    <submittedName>
        <fullName evidence="1">Uncharacterized protein</fullName>
    </submittedName>
</protein>
<accession>A0ACB9Q4V5</accession>
<name>A0ACB9Q4V5_BAUVA</name>
<organism evidence="1 2">
    <name type="scientific">Bauhinia variegata</name>
    <name type="common">Purple orchid tree</name>
    <name type="synonym">Phanera variegata</name>
    <dbReference type="NCBI Taxonomy" id="167791"/>
    <lineage>
        <taxon>Eukaryota</taxon>
        <taxon>Viridiplantae</taxon>
        <taxon>Streptophyta</taxon>
        <taxon>Embryophyta</taxon>
        <taxon>Tracheophyta</taxon>
        <taxon>Spermatophyta</taxon>
        <taxon>Magnoliopsida</taxon>
        <taxon>eudicotyledons</taxon>
        <taxon>Gunneridae</taxon>
        <taxon>Pentapetalae</taxon>
        <taxon>rosids</taxon>
        <taxon>fabids</taxon>
        <taxon>Fabales</taxon>
        <taxon>Fabaceae</taxon>
        <taxon>Cercidoideae</taxon>
        <taxon>Cercideae</taxon>
        <taxon>Bauhiniinae</taxon>
        <taxon>Bauhinia</taxon>
    </lineage>
</organism>
<dbReference type="Proteomes" id="UP000828941">
    <property type="component" value="Chromosome 2"/>
</dbReference>
<keyword evidence="2" id="KW-1185">Reference proteome</keyword>
<sequence length="99" mass="11384">MFLVKQEFVCSLAQTATWSNLAYHKTRLSNKVLFSSQQIELPGGKLCPLSLWIHSILPPTREQRTQAVYSDNTTNMFIIRIENKTASILGFTRLIFRHS</sequence>
<evidence type="ECO:0000313" key="1">
    <source>
        <dbReference type="EMBL" id="KAI4355052.1"/>
    </source>
</evidence>